<evidence type="ECO:0000313" key="3">
    <source>
        <dbReference type="EMBL" id="VAW27352.1"/>
    </source>
</evidence>
<dbReference type="Pfam" id="PF00535">
    <property type="entry name" value="Glycos_transf_2"/>
    <property type="match status" value="1"/>
</dbReference>
<reference evidence="3" key="1">
    <citation type="submission" date="2018-06" db="EMBL/GenBank/DDBJ databases">
        <authorList>
            <person name="Zhirakovskaya E."/>
        </authorList>
    </citation>
    <scope>NUCLEOTIDE SEQUENCE</scope>
</reference>
<keyword evidence="1" id="KW-0472">Membrane</keyword>
<feature type="transmembrane region" description="Helical" evidence="1">
    <location>
        <begin position="296"/>
        <end position="317"/>
    </location>
</feature>
<dbReference type="SUPFAM" id="SSF53448">
    <property type="entry name" value="Nucleotide-diphospho-sugar transferases"/>
    <property type="match status" value="1"/>
</dbReference>
<protein>
    <submittedName>
        <fullName evidence="3">Glycosyltransferase</fullName>
    </submittedName>
</protein>
<accession>A0A3B0ULR3</accession>
<dbReference type="GO" id="GO:0016740">
    <property type="term" value="F:transferase activity"/>
    <property type="evidence" value="ECO:0007669"/>
    <property type="project" value="UniProtKB-KW"/>
</dbReference>
<feature type="transmembrane region" description="Helical" evidence="1">
    <location>
        <begin position="272"/>
        <end position="290"/>
    </location>
</feature>
<feature type="transmembrane region" description="Helical" evidence="1">
    <location>
        <begin position="244"/>
        <end position="265"/>
    </location>
</feature>
<name>A0A3B0ULR3_9ZZZZ</name>
<feature type="domain" description="Glycosyltransferase 2-like" evidence="2">
    <location>
        <begin position="11"/>
        <end position="167"/>
    </location>
</feature>
<sequence length="332" mass="37503">LNHKSTLLLYSIIIPVYNRPQEVDELLASLTQQAYSNFEVVIVEDGSENTCKSIIEKYSERLNIQYHFKENAGQGFARNYGFEKAIGDYFIVFDSDCLIPASYLELVDKSIQKNGWDAFGGPDKEHESFTLIQKAISYSMTSSFTTGGIRGNKKHAGTFHPRSFNMGLSKAVFTKTQGYKITRMGEDIEFSIRIIENGFKVGLIPEAFVYHKRRTNLLQFYKQLHFFGRARINISRFYPNELKLVHTFPALFLLGCIVLPSLYVLAPLFFKLGVGLLSVFYLAIFLHSTVIMKNPIIGVLALVTSTIQLLAYGVGFVSEGFKKVLLKVGKIP</sequence>
<keyword evidence="1" id="KW-1133">Transmembrane helix</keyword>
<proteinExistence type="predicted"/>
<evidence type="ECO:0000259" key="2">
    <source>
        <dbReference type="Pfam" id="PF00535"/>
    </source>
</evidence>
<dbReference type="EMBL" id="UOES01000224">
    <property type="protein sequence ID" value="VAW27352.1"/>
    <property type="molecule type" value="Genomic_DNA"/>
</dbReference>
<evidence type="ECO:0000256" key="1">
    <source>
        <dbReference type="SAM" id="Phobius"/>
    </source>
</evidence>
<keyword evidence="3" id="KW-0808">Transferase</keyword>
<dbReference type="InterPro" id="IPR001173">
    <property type="entry name" value="Glyco_trans_2-like"/>
</dbReference>
<dbReference type="Gene3D" id="3.90.550.10">
    <property type="entry name" value="Spore Coat Polysaccharide Biosynthesis Protein SpsA, Chain A"/>
    <property type="match status" value="1"/>
</dbReference>
<dbReference type="AlphaFoldDB" id="A0A3B0ULR3"/>
<dbReference type="PANTHER" id="PTHR22916:SF64">
    <property type="entry name" value="TRANSFERASE, PUTATIVE-RELATED"/>
    <property type="match status" value="1"/>
</dbReference>
<keyword evidence="1" id="KW-0812">Transmembrane</keyword>
<dbReference type="PANTHER" id="PTHR22916">
    <property type="entry name" value="GLYCOSYLTRANSFERASE"/>
    <property type="match status" value="1"/>
</dbReference>
<gene>
    <name evidence="3" type="ORF">MNBD_BACTEROID06-1164</name>
</gene>
<dbReference type="InterPro" id="IPR029044">
    <property type="entry name" value="Nucleotide-diphossugar_trans"/>
</dbReference>
<organism evidence="3">
    <name type="scientific">hydrothermal vent metagenome</name>
    <dbReference type="NCBI Taxonomy" id="652676"/>
    <lineage>
        <taxon>unclassified sequences</taxon>
        <taxon>metagenomes</taxon>
        <taxon>ecological metagenomes</taxon>
    </lineage>
</organism>
<feature type="non-terminal residue" evidence="3">
    <location>
        <position position="1"/>
    </location>
</feature>